<dbReference type="InterPro" id="IPR004089">
    <property type="entry name" value="MCPsignal_dom"/>
</dbReference>
<comment type="similarity">
    <text evidence="4">Belongs to the methyl-accepting chemotaxis (MCP) protein family.</text>
</comment>
<proteinExistence type="inferred from homology"/>
<dbReference type="Gene3D" id="1.20.120.30">
    <property type="entry name" value="Aspartate receptor, ligand-binding domain"/>
    <property type="match status" value="1"/>
</dbReference>
<dbReference type="SMART" id="SM00283">
    <property type="entry name" value="MA"/>
    <property type="match status" value="1"/>
</dbReference>
<dbReference type="Gene3D" id="1.10.287.950">
    <property type="entry name" value="Methyl-accepting chemotaxis protein"/>
    <property type="match status" value="1"/>
</dbReference>
<dbReference type="PRINTS" id="PR00260">
    <property type="entry name" value="CHEMTRNSDUCR"/>
</dbReference>
<dbReference type="InterPro" id="IPR000727">
    <property type="entry name" value="T_SNARE_dom"/>
</dbReference>
<evidence type="ECO:0000313" key="9">
    <source>
        <dbReference type="Proteomes" id="UP000738126"/>
    </source>
</evidence>
<feature type="domain" description="T-SNARE coiled-coil homology" evidence="7">
    <location>
        <begin position="269"/>
        <end position="331"/>
    </location>
</feature>
<dbReference type="Pfam" id="PF13682">
    <property type="entry name" value="CZB"/>
    <property type="match status" value="1"/>
</dbReference>
<evidence type="ECO:0008006" key="10">
    <source>
        <dbReference type="Google" id="ProtNLM"/>
    </source>
</evidence>
<accession>A0ABS1E7I0</accession>
<dbReference type="PROSITE" id="PS50111">
    <property type="entry name" value="CHEMOTAXIS_TRANSDUC_2"/>
    <property type="match status" value="1"/>
</dbReference>
<dbReference type="PANTHER" id="PTHR32089:SF112">
    <property type="entry name" value="LYSOZYME-LIKE PROTEIN-RELATED"/>
    <property type="match status" value="1"/>
</dbReference>
<dbReference type="InterPro" id="IPR004090">
    <property type="entry name" value="Chemotax_Me-accpt_rcpt"/>
</dbReference>
<protein>
    <recommendedName>
        <fullName evidence="10">Methyl-accepting chemotaxis sensory transducer</fullName>
    </recommendedName>
</protein>
<feature type="domain" description="Methyl-accepting transducer" evidence="6">
    <location>
        <begin position="82"/>
        <end position="318"/>
    </location>
</feature>
<name>A0ABS1E7I0_9GAMM</name>
<dbReference type="RefSeq" id="WP_200257115.1">
    <property type="nucleotide sequence ID" value="NZ_NRSH01000030.1"/>
</dbReference>
<keyword evidence="2" id="KW-0997">Cell inner membrane</keyword>
<comment type="subcellular location">
    <subcellularLocation>
        <location evidence="1">Cell inner membrane</location>
        <topology evidence="1">Multi-pass membrane protein</topology>
    </subcellularLocation>
</comment>
<evidence type="ECO:0000256" key="5">
    <source>
        <dbReference type="PROSITE-ProRule" id="PRU00284"/>
    </source>
</evidence>
<comment type="caution">
    <text evidence="8">The sequence shown here is derived from an EMBL/GenBank/DDBJ whole genome shotgun (WGS) entry which is preliminary data.</text>
</comment>
<keyword evidence="2" id="KW-0472">Membrane</keyword>
<organism evidence="8 9">
    <name type="scientific">Halorhodospira neutriphila</name>
    <dbReference type="NCBI Taxonomy" id="168379"/>
    <lineage>
        <taxon>Bacteria</taxon>
        <taxon>Pseudomonadati</taxon>
        <taxon>Pseudomonadota</taxon>
        <taxon>Gammaproteobacteria</taxon>
        <taxon>Chromatiales</taxon>
        <taxon>Ectothiorhodospiraceae</taxon>
        <taxon>Halorhodospira</taxon>
    </lineage>
</organism>
<gene>
    <name evidence="8" type="ORF">CKO13_04180</name>
</gene>
<evidence type="ECO:0000259" key="7">
    <source>
        <dbReference type="PROSITE" id="PS50192"/>
    </source>
</evidence>
<dbReference type="Proteomes" id="UP000738126">
    <property type="component" value="Unassembled WGS sequence"/>
</dbReference>
<evidence type="ECO:0000256" key="3">
    <source>
        <dbReference type="ARBA" id="ARBA00023224"/>
    </source>
</evidence>
<evidence type="ECO:0000256" key="4">
    <source>
        <dbReference type="ARBA" id="ARBA00029447"/>
    </source>
</evidence>
<dbReference type="PANTHER" id="PTHR32089">
    <property type="entry name" value="METHYL-ACCEPTING CHEMOTAXIS PROTEIN MCPB"/>
    <property type="match status" value="1"/>
</dbReference>
<dbReference type="PROSITE" id="PS50192">
    <property type="entry name" value="T_SNARE"/>
    <property type="match status" value="1"/>
</dbReference>
<evidence type="ECO:0000256" key="2">
    <source>
        <dbReference type="ARBA" id="ARBA00022519"/>
    </source>
</evidence>
<sequence length="470" mass="51542">MATVYQSSFQAAPPRGGLLRRWWSALTAPFRARARERAVAAYLVELAEGREPPALPGSGELERAARHLAETLGRRSEEDIDTAVTVSRRVADSVMAASGMRLNVTYTAEQVQSIAAAAEELSASVESISGHAKEVAEETDHAREAVGQAQSAGREADRAMAAIGAKTQQSTERVEALSRASEEIGKAVEAIQQIASRTNILALNASVEAARAGEAGQGFGVVAQEVRKLANQSKDASVDISRRIGDLQQEMEQIGTVQREMGEAVEQGQLAIQRSGEQIEDMNSRMQTVADRVHEVAEQLNQQRTAVNEVAESINGISERTDRSTRELESVLDAMAGGHEAVQHQIQRLEQLPIPCLSLHQSRNDHILWKRRIASMLAGRERVDPGELADHHQCRLGRWYDYVADPQLLEHPDFKALAEPHAGVHRHGKAAADRYNAGDIDAAKQELDHLAESSDHVLHRLERLIADWER</sequence>
<keyword evidence="3 5" id="KW-0807">Transducer</keyword>
<evidence type="ECO:0000313" key="8">
    <source>
        <dbReference type="EMBL" id="MBK1726234.1"/>
    </source>
</evidence>
<dbReference type="Pfam" id="PF00015">
    <property type="entry name" value="MCPsignal"/>
    <property type="match status" value="1"/>
</dbReference>
<evidence type="ECO:0000256" key="1">
    <source>
        <dbReference type="ARBA" id="ARBA00004429"/>
    </source>
</evidence>
<dbReference type="SUPFAM" id="SSF58104">
    <property type="entry name" value="Methyl-accepting chemotaxis protein (MCP) signaling domain"/>
    <property type="match status" value="1"/>
</dbReference>
<dbReference type="InterPro" id="IPR025991">
    <property type="entry name" value="Chemoreceptor_zinc-bind_dom"/>
</dbReference>
<evidence type="ECO:0000259" key="6">
    <source>
        <dbReference type="PROSITE" id="PS50111"/>
    </source>
</evidence>
<reference evidence="8 9" key="1">
    <citation type="journal article" date="2020" name="Microorganisms">
        <title>Osmotic Adaptation and Compatible Solute Biosynthesis of Phototrophic Bacteria as Revealed from Genome Analyses.</title>
        <authorList>
            <person name="Imhoff J.F."/>
            <person name="Rahn T."/>
            <person name="Kunzel S."/>
            <person name="Keller A."/>
            <person name="Neulinger S.C."/>
        </authorList>
    </citation>
    <scope>NUCLEOTIDE SEQUENCE [LARGE SCALE GENOMIC DNA]</scope>
    <source>
        <strain evidence="8 9">DSM 15116</strain>
    </source>
</reference>
<keyword evidence="9" id="KW-1185">Reference proteome</keyword>
<dbReference type="EMBL" id="NRSH01000030">
    <property type="protein sequence ID" value="MBK1726234.1"/>
    <property type="molecule type" value="Genomic_DNA"/>
</dbReference>
<keyword evidence="2" id="KW-1003">Cell membrane</keyword>